<dbReference type="InterPro" id="IPR029036">
    <property type="entry name" value="P5CR_dimer"/>
</dbReference>
<dbReference type="AlphaFoldDB" id="A0A927D1Z9"/>
<evidence type="ECO:0000256" key="5">
    <source>
        <dbReference type="ARBA" id="ARBA00022650"/>
    </source>
</evidence>
<dbReference type="EMBL" id="JACXSI010000038">
    <property type="protein sequence ID" value="MBD3109574.1"/>
    <property type="molecule type" value="Genomic_DNA"/>
</dbReference>
<comment type="catalytic activity">
    <reaction evidence="9 12">
        <text>L-proline + NADP(+) = (S)-1-pyrroline-5-carboxylate + NADPH + 2 H(+)</text>
        <dbReference type="Rhea" id="RHEA:14109"/>
        <dbReference type="ChEBI" id="CHEBI:15378"/>
        <dbReference type="ChEBI" id="CHEBI:17388"/>
        <dbReference type="ChEBI" id="CHEBI:57783"/>
        <dbReference type="ChEBI" id="CHEBI:58349"/>
        <dbReference type="ChEBI" id="CHEBI:60039"/>
        <dbReference type="EC" id="1.5.1.2"/>
    </reaction>
</comment>
<evidence type="ECO:0000256" key="1">
    <source>
        <dbReference type="ARBA" id="ARBA00004496"/>
    </source>
</evidence>
<dbReference type="Gene3D" id="3.40.50.720">
    <property type="entry name" value="NAD(P)-binding Rossmann-like Domain"/>
    <property type="match status" value="1"/>
</dbReference>
<dbReference type="PANTHER" id="PTHR11645:SF49">
    <property type="entry name" value="PYRROLINE-5-CARBOXYLATE REDUCTASE 1"/>
    <property type="match status" value="1"/>
</dbReference>
<evidence type="ECO:0000256" key="11">
    <source>
        <dbReference type="PIRSR" id="PIRSR000193-1"/>
    </source>
</evidence>
<dbReference type="GO" id="GO:0004735">
    <property type="term" value="F:pyrroline-5-carboxylate reductase activity"/>
    <property type="evidence" value="ECO:0007669"/>
    <property type="project" value="UniProtKB-UniRule"/>
</dbReference>
<feature type="binding site" evidence="11">
    <location>
        <begin position="72"/>
        <end position="75"/>
    </location>
    <ligand>
        <name>NADP(+)</name>
        <dbReference type="ChEBI" id="CHEBI:58349"/>
    </ligand>
</feature>
<comment type="similarity">
    <text evidence="2 9 12">Belongs to the pyrroline-5-carboxylate reductase family.</text>
</comment>
<dbReference type="FunFam" id="3.40.50.720:FF:000190">
    <property type="entry name" value="Pyrroline-5-carboxylate reductase"/>
    <property type="match status" value="1"/>
</dbReference>
<evidence type="ECO:0000256" key="7">
    <source>
        <dbReference type="ARBA" id="ARBA00023002"/>
    </source>
</evidence>
<evidence type="ECO:0000256" key="8">
    <source>
        <dbReference type="ARBA" id="ARBA00058118"/>
    </source>
</evidence>
<feature type="binding site" evidence="11">
    <location>
        <begin position="9"/>
        <end position="14"/>
    </location>
    <ligand>
        <name>NADP(+)</name>
        <dbReference type="ChEBI" id="CHEBI:58349"/>
    </ligand>
</feature>
<keyword evidence="16" id="KW-1185">Reference proteome</keyword>
<dbReference type="RefSeq" id="WP_190999137.1">
    <property type="nucleotide sequence ID" value="NZ_JACXSI010000038.1"/>
</dbReference>
<reference evidence="15" key="1">
    <citation type="submission" date="2020-09" db="EMBL/GenBank/DDBJ databases">
        <title>Bacillus faecalis sp. nov., a moderately halophilic bacterium isolated from cow faeces.</title>
        <authorList>
            <person name="Jiang L."/>
            <person name="Lee J."/>
        </authorList>
    </citation>
    <scope>NUCLEOTIDE SEQUENCE</scope>
    <source>
        <strain evidence="15">AGMB 02131</strain>
    </source>
</reference>
<keyword evidence="3 9" id="KW-0963">Cytoplasm</keyword>
<dbReference type="PIRSF" id="PIRSF000193">
    <property type="entry name" value="Pyrrol-5-carb_rd"/>
    <property type="match status" value="1"/>
</dbReference>
<dbReference type="NCBIfam" id="TIGR00112">
    <property type="entry name" value="proC"/>
    <property type="match status" value="1"/>
</dbReference>
<comment type="pathway">
    <text evidence="9 12">Amino-acid biosynthesis; L-proline biosynthesis; L-proline from L-glutamate 5-semialdehyde: step 1/1.</text>
</comment>
<dbReference type="Pfam" id="PF03807">
    <property type="entry name" value="F420_oxidored"/>
    <property type="match status" value="1"/>
</dbReference>
<dbReference type="SUPFAM" id="SSF48179">
    <property type="entry name" value="6-phosphogluconate dehydrogenase C-terminal domain-like"/>
    <property type="match status" value="1"/>
</dbReference>
<evidence type="ECO:0000256" key="10">
    <source>
        <dbReference type="NCBIfam" id="TIGR00112"/>
    </source>
</evidence>
<evidence type="ECO:0000313" key="15">
    <source>
        <dbReference type="EMBL" id="MBD3109574.1"/>
    </source>
</evidence>
<evidence type="ECO:0000256" key="2">
    <source>
        <dbReference type="ARBA" id="ARBA00005525"/>
    </source>
</evidence>
<keyword evidence="7 9" id="KW-0560">Oxidoreductase</keyword>
<dbReference type="HAMAP" id="MF_01925">
    <property type="entry name" value="P5C_reductase"/>
    <property type="match status" value="1"/>
</dbReference>
<comment type="function">
    <text evidence="8 9">Catalyzes the reduction of 1-pyrroline-5-carboxylate (PCA) to L-proline.</text>
</comment>
<gene>
    <name evidence="9" type="primary">proC</name>
    <name evidence="15" type="ORF">IEO70_14595</name>
</gene>
<dbReference type="InterPro" id="IPR036291">
    <property type="entry name" value="NAD(P)-bd_dom_sf"/>
</dbReference>
<dbReference type="PROSITE" id="PS00521">
    <property type="entry name" value="P5CR"/>
    <property type="match status" value="1"/>
</dbReference>
<comment type="subcellular location">
    <subcellularLocation>
        <location evidence="1 9">Cytoplasm</location>
    </subcellularLocation>
</comment>
<feature type="domain" description="Pyrroline-5-carboxylate reductase catalytic N-terminal" evidence="13">
    <location>
        <begin position="5"/>
        <end position="101"/>
    </location>
</feature>
<evidence type="ECO:0000256" key="4">
    <source>
        <dbReference type="ARBA" id="ARBA00022605"/>
    </source>
</evidence>
<dbReference type="InterPro" id="IPR053790">
    <property type="entry name" value="P5CR-like_CS"/>
</dbReference>
<keyword evidence="6 9" id="KW-0521">NADP</keyword>
<comment type="catalytic activity">
    <reaction evidence="9">
        <text>L-proline + NAD(+) = (S)-1-pyrroline-5-carboxylate + NADH + 2 H(+)</text>
        <dbReference type="Rhea" id="RHEA:14105"/>
        <dbReference type="ChEBI" id="CHEBI:15378"/>
        <dbReference type="ChEBI" id="CHEBI:17388"/>
        <dbReference type="ChEBI" id="CHEBI:57540"/>
        <dbReference type="ChEBI" id="CHEBI:57945"/>
        <dbReference type="ChEBI" id="CHEBI:60039"/>
        <dbReference type="EC" id="1.5.1.2"/>
    </reaction>
</comment>
<dbReference type="PANTHER" id="PTHR11645">
    <property type="entry name" value="PYRROLINE-5-CARBOXYLATE REDUCTASE"/>
    <property type="match status" value="1"/>
</dbReference>
<dbReference type="Pfam" id="PF14748">
    <property type="entry name" value="P5CR_dimer"/>
    <property type="match status" value="1"/>
</dbReference>
<evidence type="ECO:0000313" key="16">
    <source>
        <dbReference type="Proteomes" id="UP000602076"/>
    </source>
</evidence>
<proteinExistence type="inferred from homology"/>
<dbReference type="Proteomes" id="UP000602076">
    <property type="component" value="Unassembled WGS sequence"/>
</dbReference>
<sequence>MKMRKIAFIGCGSMAEAMISGIIANNYVQADQITIMNKNNHERRMEMVDKYGIRATTDYHQLLQDASIIVLAVKPQHIFEALSAAKPFINKKKLILSVAAGITTHTIEDIIGEAIPIVRSMPNTSAAVGKSATAMSMNSHTSERQIKTAKELLETFGNAIIVEEAQLDSVTGLSGSGPAYIYYLVEAMEEAAAKIGLDQTSAKALIVQTLSGAAEMLQQSPKSPATLRKEVTSPGGTTEAGLQVLQAHKVNEAIMDCIIAASEKSKQLGKKLTAEAK</sequence>
<evidence type="ECO:0000256" key="12">
    <source>
        <dbReference type="RuleBase" id="RU003903"/>
    </source>
</evidence>
<dbReference type="InterPro" id="IPR000304">
    <property type="entry name" value="Pyrroline-COOH_reductase"/>
</dbReference>
<evidence type="ECO:0000259" key="13">
    <source>
        <dbReference type="Pfam" id="PF03807"/>
    </source>
</evidence>
<evidence type="ECO:0000259" key="14">
    <source>
        <dbReference type="Pfam" id="PF14748"/>
    </source>
</evidence>
<dbReference type="InterPro" id="IPR008927">
    <property type="entry name" value="6-PGluconate_DH-like_C_sf"/>
</dbReference>
<dbReference type="GO" id="GO:0005737">
    <property type="term" value="C:cytoplasm"/>
    <property type="evidence" value="ECO:0007669"/>
    <property type="project" value="UniProtKB-SubCell"/>
</dbReference>
<dbReference type="Gene3D" id="1.10.3730.10">
    <property type="entry name" value="ProC C-terminal domain-like"/>
    <property type="match status" value="1"/>
</dbReference>
<organism evidence="15 16">
    <name type="scientific">Peribacillus faecalis</name>
    <dbReference type="NCBI Taxonomy" id="2772559"/>
    <lineage>
        <taxon>Bacteria</taxon>
        <taxon>Bacillati</taxon>
        <taxon>Bacillota</taxon>
        <taxon>Bacilli</taxon>
        <taxon>Bacillales</taxon>
        <taxon>Bacillaceae</taxon>
        <taxon>Peribacillus</taxon>
    </lineage>
</organism>
<evidence type="ECO:0000256" key="9">
    <source>
        <dbReference type="HAMAP-Rule" id="MF_01925"/>
    </source>
</evidence>
<dbReference type="FunFam" id="1.10.3730.10:FF:000001">
    <property type="entry name" value="Pyrroline-5-carboxylate reductase"/>
    <property type="match status" value="1"/>
</dbReference>
<protein>
    <recommendedName>
        <fullName evidence="9 10">Pyrroline-5-carboxylate reductase</fullName>
        <shortName evidence="9">P5C reductase</shortName>
        <shortName evidence="9">P5CR</shortName>
        <ecNumber evidence="9 10">1.5.1.2</ecNumber>
    </recommendedName>
    <alternativeName>
        <fullName evidence="9">PCA reductase</fullName>
    </alternativeName>
</protein>
<dbReference type="EC" id="1.5.1.2" evidence="9 10"/>
<dbReference type="InterPro" id="IPR028939">
    <property type="entry name" value="P5C_Rdtase_cat_N"/>
</dbReference>
<evidence type="ECO:0000256" key="3">
    <source>
        <dbReference type="ARBA" id="ARBA00022490"/>
    </source>
</evidence>
<name>A0A927D1Z9_9BACI</name>
<dbReference type="SUPFAM" id="SSF51735">
    <property type="entry name" value="NAD(P)-binding Rossmann-fold domains"/>
    <property type="match status" value="1"/>
</dbReference>
<keyword evidence="4 9" id="KW-0028">Amino-acid biosynthesis</keyword>
<accession>A0A927D1Z9</accession>
<evidence type="ECO:0000256" key="6">
    <source>
        <dbReference type="ARBA" id="ARBA00022857"/>
    </source>
</evidence>
<feature type="domain" description="Pyrroline-5-carboxylate reductase dimerisation" evidence="14">
    <location>
        <begin position="164"/>
        <end position="268"/>
    </location>
</feature>
<keyword evidence="5 9" id="KW-0641">Proline biosynthesis</keyword>
<dbReference type="GO" id="GO:0055129">
    <property type="term" value="P:L-proline biosynthetic process"/>
    <property type="evidence" value="ECO:0007669"/>
    <property type="project" value="UniProtKB-UniRule"/>
</dbReference>
<comment type="caution">
    <text evidence="15">The sequence shown here is derived from an EMBL/GenBank/DDBJ whole genome shotgun (WGS) entry which is preliminary data.</text>
</comment>